<gene>
    <name evidence="10" type="ORF">TTHERM_00727750</name>
</gene>
<dbReference type="AlphaFoldDB" id="I7M9P3"/>
<dbReference type="HOGENOM" id="CLU_697351_0_0_1"/>
<feature type="transmembrane region" description="Helical" evidence="8">
    <location>
        <begin position="228"/>
        <end position="249"/>
    </location>
</feature>
<evidence type="ECO:0000259" key="9">
    <source>
        <dbReference type="SMART" id="SM00014"/>
    </source>
</evidence>
<dbReference type="InParanoid" id="I7M9P3"/>
<dbReference type="OMA" id="WTCISIL"/>
<evidence type="ECO:0000256" key="1">
    <source>
        <dbReference type="ARBA" id="ARBA00004477"/>
    </source>
</evidence>
<sequence>MGLQFKAEYIILVICAVWIVIDAIIAHTLFEANHHVAKYLQGGVQNISAPRFMVFRIITQFGYAHIVGIFIAGGFFLFPNKIQALKVLIYTLFSSYILSLLKLIYHEPRPYFVYPDLQGIGCDTEFGKPSGHAMVTSVMYFILIDSFLNRKFFDFTNSINFVSGKRSSGHVELVEVVIIDKQNPQSDTILNQQVQEDKFLGNSLAFVLYLIWIFLIGFSRVILGAHSFSQVILGWTYGTICIILYRLVLEKQLENVLLTAAHKGFTNMSHFYKYAISSLLLYAILITINIVIYNVVNKSIKLEDREKYANNIKSKTYCVAKFNPDNFTFLADKCMMDSVTLAVCFGVIITTLFTKGSYKPERWNENFKNLSITKKIARIIVTAIVCAIPVGMTIFLKFNNIYFHYFFKAALQAFLVSFCLIKVAPWAIKKVNMDIEGDFLQFDDNNSFFDSSFTEKEFIQSYNK</sequence>
<accession>I7M9P3</accession>
<name>I7M9P3_TETTS</name>
<dbReference type="SMART" id="SM00014">
    <property type="entry name" value="acidPPc"/>
    <property type="match status" value="1"/>
</dbReference>
<dbReference type="EMBL" id="GG662537">
    <property type="protein sequence ID" value="EAS02415.1"/>
    <property type="molecule type" value="Genomic_DNA"/>
</dbReference>
<evidence type="ECO:0000256" key="8">
    <source>
        <dbReference type="SAM" id="Phobius"/>
    </source>
</evidence>
<keyword evidence="6 8" id="KW-0472">Membrane</keyword>
<evidence type="ECO:0000313" key="10">
    <source>
        <dbReference type="EMBL" id="EAS02415.1"/>
    </source>
</evidence>
<keyword evidence="5 8" id="KW-1133">Transmembrane helix</keyword>
<keyword evidence="11" id="KW-1185">Reference proteome</keyword>
<dbReference type="Pfam" id="PF01569">
    <property type="entry name" value="PAP2"/>
    <property type="match status" value="1"/>
</dbReference>
<feature type="transmembrane region" description="Helical" evidence="8">
    <location>
        <begin position="57"/>
        <end position="78"/>
    </location>
</feature>
<evidence type="ECO:0000256" key="6">
    <source>
        <dbReference type="ARBA" id="ARBA00023136"/>
    </source>
</evidence>
<feature type="transmembrane region" description="Helical" evidence="8">
    <location>
        <begin position="270"/>
        <end position="296"/>
    </location>
</feature>
<keyword evidence="3" id="KW-0378">Hydrolase</keyword>
<dbReference type="GO" id="GO:0005789">
    <property type="term" value="C:endoplasmic reticulum membrane"/>
    <property type="evidence" value="ECO:0007669"/>
    <property type="project" value="UniProtKB-SubCell"/>
</dbReference>
<dbReference type="Gene3D" id="1.20.144.10">
    <property type="entry name" value="Phosphatidic acid phosphatase type 2/haloperoxidase"/>
    <property type="match status" value="1"/>
</dbReference>
<comment type="similarity">
    <text evidence="7">Belongs to the type 2 lipid phosphate phosphatase family.</text>
</comment>
<feature type="transmembrane region" description="Helical" evidence="8">
    <location>
        <begin position="131"/>
        <end position="148"/>
    </location>
</feature>
<dbReference type="OrthoDB" id="296323at2759"/>
<comment type="subcellular location">
    <subcellularLocation>
        <location evidence="1">Endoplasmic reticulum membrane</location>
        <topology evidence="1">Multi-pass membrane protein</topology>
    </subcellularLocation>
</comment>
<evidence type="ECO:0000256" key="3">
    <source>
        <dbReference type="ARBA" id="ARBA00022801"/>
    </source>
</evidence>
<dbReference type="RefSeq" id="XP_001022660.1">
    <property type="nucleotide sequence ID" value="XM_001022660.3"/>
</dbReference>
<feature type="transmembrane region" description="Helical" evidence="8">
    <location>
        <begin position="87"/>
        <end position="105"/>
    </location>
</feature>
<dbReference type="GeneID" id="7846301"/>
<dbReference type="SUPFAM" id="SSF48317">
    <property type="entry name" value="Acid phosphatase/Vanadium-dependent haloperoxidase"/>
    <property type="match status" value="1"/>
</dbReference>
<dbReference type="Proteomes" id="UP000009168">
    <property type="component" value="Unassembled WGS sequence"/>
</dbReference>
<dbReference type="KEGG" id="tet:TTHERM_00727750"/>
<dbReference type="eggNOG" id="ENOG502R2T7">
    <property type="taxonomic scope" value="Eukaryota"/>
</dbReference>
<evidence type="ECO:0000256" key="7">
    <source>
        <dbReference type="ARBA" id="ARBA00038324"/>
    </source>
</evidence>
<dbReference type="PANTHER" id="PTHR14969:SF28">
    <property type="entry name" value="DIHYDROSPHINGOSINE 1-PHOSPHATE PHOSPHATASE LCB3-RELATED"/>
    <property type="match status" value="1"/>
</dbReference>
<evidence type="ECO:0000256" key="4">
    <source>
        <dbReference type="ARBA" id="ARBA00022824"/>
    </source>
</evidence>
<proteinExistence type="inferred from homology"/>
<feature type="transmembrane region" description="Helical" evidence="8">
    <location>
        <begin position="402"/>
        <end position="423"/>
    </location>
</feature>
<evidence type="ECO:0000256" key="2">
    <source>
        <dbReference type="ARBA" id="ARBA00022692"/>
    </source>
</evidence>
<dbReference type="GO" id="GO:0042392">
    <property type="term" value="F:sphingosine-1-phosphate phosphatase activity"/>
    <property type="evidence" value="ECO:0007669"/>
    <property type="project" value="TreeGrafter"/>
</dbReference>
<dbReference type="PANTHER" id="PTHR14969">
    <property type="entry name" value="SPHINGOSINE-1-PHOSPHATE PHOSPHOHYDROLASE"/>
    <property type="match status" value="1"/>
</dbReference>
<keyword evidence="4" id="KW-0256">Endoplasmic reticulum</keyword>
<feature type="transmembrane region" description="Helical" evidence="8">
    <location>
        <begin position="376"/>
        <end position="396"/>
    </location>
</feature>
<evidence type="ECO:0000313" key="11">
    <source>
        <dbReference type="Proteomes" id="UP000009168"/>
    </source>
</evidence>
<dbReference type="InterPro" id="IPR036938">
    <property type="entry name" value="PAP2/HPO_sf"/>
</dbReference>
<reference evidence="11" key="1">
    <citation type="journal article" date="2006" name="PLoS Biol.">
        <title>Macronuclear genome sequence of the ciliate Tetrahymena thermophila, a model eukaryote.</title>
        <authorList>
            <person name="Eisen J.A."/>
            <person name="Coyne R.S."/>
            <person name="Wu M."/>
            <person name="Wu D."/>
            <person name="Thiagarajan M."/>
            <person name="Wortman J.R."/>
            <person name="Badger J.H."/>
            <person name="Ren Q."/>
            <person name="Amedeo P."/>
            <person name="Jones K.M."/>
            <person name="Tallon L.J."/>
            <person name="Delcher A.L."/>
            <person name="Salzberg S.L."/>
            <person name="Silva J.C."/>
            <person name="Haas B.J."/>
            <person name="Majoros W.H."/>
            <person name="Farzad M."/>
            <person name="Carlton J.M."/>
            <person name="Smith R.K. Jr."/>
            <person name="Garg J."/>
            <person name="Pearlman R.E."/>
            <person name="Karrer K.M."/>
            <person name="Sun L."/>
            <person name="Manning G."/>
            <person name="Elde N.C."/>
            <person name="Turkewitz A.P."/>
            <person name="Asai D.J."/>
            <person name="Wilkes D.E."/>
            <person name="Wang Y."/>
            <person name="Cai H."/>
            <person name="Collins K."/>
            <person name="Stewart B.A."/>
            <person name="Lee S.R."/>
            <person name="Wilamowska K."/>
            <person name="Weinberg Z."/>
            <person name="Ruzzo W.L."/>
            <person name="Wloga D."/>
            <person name="Gaertig J."/>
            <person name="Frankel J."/>
            <person name="Tsao C.-C."/>
            <person name="Gorovsky M.A."/>
            <person name="Keeling P.J."/>
            <person name="Waller R.F."/>
            <person name="Patron N.J."/>
            <person name="Cherry J.M."/>
            <person name="Stover N.A."/>
            <person name="Krieger C.J."/>
            <person name="del Toro C."/>
            <person name="Ryder H.F."/>
            <person name="Williamson S.C."/>
            <person name="Barbeau R.A."/>
            <person name="Hamilton E.P."/>
            <person name="Orias E."/>
        </authorList>
    </citation>
    <scope>NUCLEOTIDE SEQUENCE [LARGE SCALE GENOMIC DNA]</scope>
    <source>
        <strain evidence="11">SB210</strain>
    </source>
</reference>
<keyword evidence="2 8" id="KW-0812">Transmembrane</keyword>
<organism evidence="10 11">
    <name type="scientific">Tetrahymena thermophila (strain SB210)</name>
    <dbReference type="NCBI Taxonomy" id="312017"/>
    <lineage>
        <taxon>Eukaryota</taxon>
        <taxon>Sar</taxon>
        <taxon>Alveolata</taxon>
        <taxon>Ciliophora</taxon>
        <taxon>Intramacronucleata</taxon>
        <taxon>Oligohymenophorea</taxon>
        <taxon>Hymenostomatida</taxon>
        <taxon>Tetrahymenina</taxon>
        <taxon>Tetrahymenidae</taxon>
        <taxon>Tetrahymena</taxon>
    </lineage>
</organism>
<feature type="domain" description="Phosphatidic acid phosphatase type 2/haloperoxidase" evidence="9">
    <location>
        <begin position="84"/>
        <end position="246"/>
    </location>
</feature>
<feature type="transmembrane region" description="Helical" evidence="8">
    <location>
        <begin position="338"/>
        <end position="355"/>
    </location>
</feature>
<feature type="transmembrane region" description="Helical" evidence="8">
    <location>
        <begin position="9"/>
        <end position="30"/>
    </location>
</feature>
<protein>
    <submittedName>
        <fullName evidence="10">PAP2 superfamily protein</fullName>
    </submittedName>
</protein>
<evidence type="ECO:0000256" key="5">
    <source>
        <dbReference type="ARBA" id="ARBA00022989"/>
    </source>
</evidence>
<dbReference type="InterPro" id="IPR000326">
    <property type="entry name" value="PAP2/HPO"/>
</dbReference>
<feature type="transmembrane region" description="Helical" evidence="8">
    <location>
        <begin position="199"/>
        <end position="222"/>
    </location>
</feature>